<dbReference type="PANTHER" id="PTHR43065:SF10">
    <property type="entry name" value="PEROXIDE STRESS-ACTIVATED HISTIDINE KINASE MAK3"/>
    <property type="match status" value="1"/>
</dbReference>
<evidence type="ECO:0000256" key="2">
    <source>
        <dbReference type="ARBA" id="ARBA00012438"/>
    </source>
</evidence>
<name>A0A2T3NG19_9GAMM</name>
<feature type="transmembrane region" description="Helical" evidence="9">
    <location>
        <begin position="204"/>
        <end position="223"/>
    </location>
</feature>
<feature type="domain" description="Histidine kinase" evidence="10">
    <location>
        <begin position="256"/>
        <end position="465"/>
    </location>
</feature>
<keyword evidence="9" id="KW-0472">Membrane</keyword>
<accession>A0A2T3NG19</accession>
<sequence>MSYFSTFLVYLFYGLAFFSIGCAILFRNFRYSKLTISHSLWALAAFSFAYAFYEWSELYINLFGDRIQEPKSTYVEWLRLSKLSLAFLFLLLFAWMVTVVQSKRIRQIMRAVLLIVSAVYLAVFLNGLSGPSLSKEAITSLEVYARFILAFPATLIAGACMISYGRQLADDKKAYGRYFRYTGYTFLFMSLSAGAFPVEMDSSFFYLRVGVAYLLLLFLYLALNVFDKEKARMVESQLHQAYLSDKYKAIGQLASGVAHEINNPLASSTLSLDMLENRLTEQKQLDLVKRTRLGIDRAATICTALLNYSRSAEEVTQKTFINKAVSSALQLLAHKARGYNISICGNDTIYLFCNPIKLEELVINLVSNAIDASGKNKDIMIRFEEKVIDGYEYILLTVTDNGCGMDIQTQNKAVEPFFTTKPIGQGTGLGLAICAQIAADQKGTLAINSSKGVGTTVTATLAKEI</sequence>
<dbReference type="Gene3D" id="3.30.565.10">
    <property type="entry name" value="Histidine kinase-like ATPase, C-terminal domain"/>
    <property type="match status" value="1"/>
</dbReference>
<feature type="transmembrane region" description="Helical" evidence="9">
    <location>
        <begin position="143"/>
        <end position="166"/>
    </location>
</feature>
<dbReference type="PANTHER" id="PTHR43065">
    <property type="entry name" value="SENSOR HISTIDINE KINASE"/>
    <property type="match status" value="1"/>
</dbReference>
<comment type="catalytic activity">
    <reaction evidence="1">
        <text>ATP + protein L-histidine = ADP + protein N-phospho-L-histidine.</text>
        <dbReference type="EC" id="2.7.13.3"/>
    </reaction>
</comment>
<dbReference type="GO" id="GO:0000155">
    <property type="term" value="F:phosphorelay sensor kinase activity"/>
    <property type="evidence" value="ECO:0007669"/>
    <property type="project" value="InterPro"/>
</dbReference>
<dbReference type="Proteomes" id="UP000241346">
    <property type="component" value="Unassembled WGS sequence"/>
</dbReference>
<dbReference type="SMART" id="SM00388">
    <property type="entry name" value="HisKA"/>
    <property type="match status" value="1"/>
</dbReference>
<proteinExistence type="predicted"/>
<evidence type="ECO:0000256" key="1">
    <source>
        <dbReference type="ARBA" id="ARBA00000085"/>
    </source>
</evidence>
<evidence type="ECO:0000256" key="6">
    <source>
        <dbReference type="ARBA" id="ARBA00022777"/>
    </source>
</evidence>
<keyword evidence="3" id="KW-0597">Phosphoprotein</keyword>
<feature type="transmembrane region" description="Helical" evidence="9">
    <location>
        <begin position="112"/>
        <end position="131"/>
    </location>
</feature>
<protein>
    <recommendedName>
        <fullName evidence="2">histidine kinase</fullName>
        <ecNumber evidence="2">2.7.13.3</ecNumber>
    </recommendedName>
</protein>
<evidence type="ECO:0000256" key="7">
    <source>
        <dbReference type="ARBA" id="ARBA00022840"/>
    </source>
</evidence>
<evidence type="ECO:0000256" key="3">
    <source>
        <dbReference type="ARBA" id="ARBA00022553"/>
    </source>
</evidence>
<dbReference type="SUPFAM" id="SSF55874">
    <property type="entry name" value="ATPase domain of HSP90 chaperone/DNA topoisomerase II/histidine kinase"/>
    <property type="match status" value="1"/>
</dbReference>
<feature type="transmembrane region" description="Helical" evidence="9">
    <location>
        <begin position="6"/>
        <end position="27"/>
    </location>
</feature>
<evidence type="ECO:0000256" key="9">
    <source>
        <dbReference type="SAM" id="Phobius"/>
    </source>
</evidence>
<dbReference type="SMART" id="SM00387">
    <property type="entry name" value="HATPase_c"/>
    <property type="match status" value="1"/>
</dbReference>
<evidence type="ECO:0000256" key="4">
    <source>
        <dbReference type="ARBA" id="ARBA00022679"/>
    </source>
</evidence>
<dbReference type="Pfam" id="PF00512">
    <property type="entry name" value="HisKA"/>
    <property type="match status" value="1"/>
</dbReference>
<evidence type="ECO:0000256" key="5">
    <source>
        <dbReference type="ARBA" id="ARBA00022741"/>
    </source>
</evidence>
<keyword evidence="7" id="KW-0067">ATP-binding</keyword>
<dbReference type="InterPro" id="IPR036097">
    <property type="entry name" value="HisK_dim/P_sf"/>
</dbReference>
<feature type="transmembrane region" description="Helical" evidence="9">
    <location>
        <begin position="34"/>
        <end position="53"/>
    </location>
</feature>
<keyword evidence="5" id="KW-0547">Nucleotide-binding</keyword>
<keyword evidence="6 11" id="KW-0418">Kinase</keyword>
<dbReference type="CDD" id="cd00082">
    <property type="entry name" value="HisKA"/>
    <property type="match status" value="1"/>
</dbReference>
<keyword evidence="9" id="KW-1133">Transmembrane helix</keyword>
<dbReference type="SUPFAM" id="SSF47384">
    <property type="entry name" value="Homodimeric domain of signal transducing histidine kinase"/>
    <property type="match status" value="1"/>
</dbReference>
<dbReference type="Gene3D" id="1.10.287.130">
    <property type="match status" value="1"/>
</dbReference>
<gene>
    <name evidence="11" type="ORF">C9J01_11790</name>
</gene>
<feature type="transmembrane region" description="Helical" evidence="9">
    <location>
        <begin position="178"/>
        <end position="198"/>
    </location>
</feature>
<dbReference type="PRINTS" id="PR00344">
    <property type="entry name" value="BCTRLSENSOR"/>
</dbReference>
<dbReference type="InterPro" id="IPR003594">
    <property type="entry name" value="HATPase_dom"/>
</dbReference>
<evidence type="ECO:0000313" key="11">
    <source>
        <dbReference type="EMBL" id="PSW13505.1"/>
    </source>
</evidence>
<dbReference type="EC" id="2.7.13.3" evidence="2"/>
<keyword evidence="9" id="KW-0812">Transmembrane</keyword>
<dbReference type="OrthoDB" id="9772100at2"/>
<dbReference type="GO" id="GO:0005524">
    <property type="term" value="F:ATP binding"/>
    <property type="evidence" value="ECO:0007669"/>
    <property type="project" value="UniProtKB-KW"/>
</dbReference>
<dbReference type="Pfam" id="PF02518">
    <property type="entry name" value="HATPase_c"/>
    <property type="match status" value="1"/>
</dbReference>
<dbReference type="InterPro" id="IPR004358">
    <property type="entry name" value="Sig_transdc_His_kin-like_C"/>
</dbReference>
<dbReference type="PROSITE" id="PS50109">
    <property type="entry name" value="HIS_KIN"/>
    <property type="match status" value="1"/>
</dbReference>
<dbReference type="InterPro" id="IPR005467">
    <property type="entry name" value="His_kinase_dom"/>
</dbReference>
<evidence type="ECO:0000259" key="10">
    <source>
        <dbReference type="PROSITE" id="PS50109"/>
    </source>
</evidence>
<dbReference type="RefSeq" id="WP_107298326.1">
    <property type="nucleotide sequence ID" value="NZ_PYMB01000003.1"/>
</dbReference>
<dbReference type="AlphaFoldDB" id="A0A2T3NG19"/>
<keyword evidence="8" id="KW-0902">Two-component regulatory system</keyword>
<comment type="caution">
    <text evidence="11">The sequence shown here is derived from an EMBL/GenBank/DDBJ whole genome shotgun (WGS) entry which is preliminary data.</text>
</comment>
<dbReference type="InterPro" id="IPR003661">
    <property type="entry name" value="HisK_dim/P_dom"/>
</dbReference>
<evidence type="ECO:0000256" key="8">
    <source>
        <dbReference type="ARBA" id="ARBA00023012"/>
    </source>
</evidence>
<dbReference type="InterPro" id="IPR036890">
    <property type="entry name" value="HATPase_C_sf"/>
</dbReference>
<feature type="transmembrane region" description="Helical" evidence="9">
    <location>
        <begin position="83"/>
        <end position="100"/>
    </location>
</feature>
<dbReference type="EMBL" id="PYMB01000003">
    <property type="protein sequence ID" value="PSW13505.1"/>
    <property type="molecule type" value="Genomic_DNA"/>
</dbReference>
<reference evidence="11 12" key="1">
    <citation type="submission" date="2018-03" db="EMBL/GenBank/DDBJ databases">
        <title>Whole genome sequencing of Histamine producing bacteria.</title>
        <authorList>
            <person name="Butler K."/>
        </authorList>
    </citation>
    <scope>NUCLEOTIDE SEQUENCE [LARGE SCALE GENOMIC DNA]</scope>
    <source>
        <strain evidence="11 12">DSM 19138</strain>
    </source>
</reference>
<keyword evidence="4" id="KW-0808">Transferase</keyword>
<evidence type="ECO:0000313" key="12">
    <source>
        <dbReference type="Proteomes" id="UP000241346"/>
    </source>
</evidence>
<organism evidence="11 12">
    <name type="scientific">Photobacterium rosenbergii</name>
    <dbReference type="NCBI Taxonomy" id="294936"/>
    <lineage>
        <taxon>Bacteria</taxon>
        <taxon>Pseudomonadati</taxon>
        <taxon>Pseudomonadota</taxon>
        <taxon>Gammaproteobacteria</taxon>
        <taxon>Vibrionales</taxon>
        <taxon>Vibrionaceae</taxon>
        <taxon>Photobacterium</taxon>
    </lineage>
</organism>